<evidence type="ECO:0000313" key="1">
    <source>
        <dbReference type="EMBL" id="PSL02609.1"/>
    </source>
</evidence>
<gene>
    <name evidence="1" type="ORF">CLV48_10978</name>
</gene>
<protein>
    <submittedName>
        <fullName evidence="1">Uncharacterized protein</fullName>
    </submittedName>
</protein>
<dbReference type="AlphaFoldDB" id="A0A2P8DZH7"/>
<comment type="caution">
    <text evidence="1">The sequence shown here is derived from an EMBL/GenBank/DDBJ whole genome shotgun (WGS) entry which is preliminary data.</text>
</comment>
<organism evidence="1 2">
    <name type="scientific">Cecembia rubra</name>
    <dbReference type="NCBI Taxonomy" id="1485585"/>
    <lineage>
        <taxon>Bacteria</taxon>
        <taxon>Pseudomonadati</taxon>
        <taxon>Bacteroidota</taxon>
        <taxon>Cytophagia</taxon>
        <taxon>Cytophagales</taxon>
        <taxon>Cyclobacteriaceae</taxon>
        <taxon>Cecembia</taxon>
    </lineage>
</organism>
<keyword evidence="2" id="KW-1185">Reference proteome</keyword>
<proteinExistence type="predicted"/>
<reference evidence="1 2" key="1">
    <citation type="submission" date="2018-03" db="EMBL/GenBank/DDBJ databases">
        <title>Genomic Encyclopedia of Archaeal and Bacterial Type Strains, Phase II (KMG-II): from individual species to whole genera.</title>
        <authorList>
            <person name="Goeker M."/>
        </authorList>
    </citation>
    <scope>NUCLEOTIDE SEQUENCE [LARGE SCALE GENOMIC DNA]</scope>
    <source>
        <strain evidence="1 2">DSM 28057</strain>
    </source>
</reference>
<evidence type="ECO:0000313" key="2">
    <source>
        <dbReference type="Proteomes" id="UP000240708"/>
    </source>
</evidence>
<dbReference type="EMBL" id="PYGF01000009">
    <property type="protein sequence ID" value="PSL02609.1"/>
    <property type="molecule type" value="Genomic_DNA"/>
</dbReference>
<name>A0A2P8DZH7_9BACT</name>
<accession>A0A2P8DZH7</accession>
<dbReference type="Proteomes" id="UP000240708">
    <property type="component" value="Unassembled WGS sequence"/>
</dbReference>
<sequence>MPFNLKTMKFLILFLQLDILGSCSYLKYKPDVLLENNPKKNLN</sequence>